<name>A0ABW3PQZ7_9BACL</name>
<protein>
    <recommendedName>
        <fullName evidence="3">ABM domain-containing protein</fullName>
    </recommendedName>
</protein>
<sequence length="109" mass="13173">MFVKVYHYQIQPDRIEEYLDIQKKSAEIYASYIDFHSFCINSNQDKSKWIEISKYKDENEYRKSINLINDNTELKQLFKEFSSLLVNGETDLVEEEYTMKFNFNDMALN</sequence>
<comment type="caution">
    <text evidence="1">The sequence shown here is derived from an EMBL/GenBank/DDBJ whole genome shotgun (WGS) entry which is preliminary data.</text>
</comment>
<dbReference type="Proteomes" id="UP001597169">
    <property type="component" value="Unassembled WGS sequence"/>
</dbReference>
<accession>A0ABW3PQZ7</accession>
<evidence type="ECO:0008006" key="3">
    <source>
        <dbReference type="Google" id="ProtNLM"/>
    </source>
</evidence>
<dbReference type="RefSeq" id="WP_251585008.1">
    <property type="nucleotide sequence ID" value="NZ_JBHTKX010000001.1"/>
</dbReference>
<evidence type="ECO:0000313" key="2">
    <source>
        <dbReference type="Proteomes" id="UP001597169"/>
    </source>
</evidence>
<proteinExistence type="predicted"/>
<dbReference type="EMBL" id="JBHTKX010000001">
    <property type="protein sequence ID" value="MFD1127867.1"/>
    <property type="molecule type" value="Genomic_DNA"/>
</dbReference>
<keyword evidence="2" id="KW-1185">Reference proteome</keyword>
<organism evidence="1 2">
    <name type="scientific">Paenibacillus provencensis</name>
    <dbReference type="NCBI Taxonomy" id="441151"/>
    <lineage>
        <taxon>Bacteria</taxon>
        <taxon>Bacillati</taxon>
        <taxon>Bacillota</taxon>
        <taxon>Bacilli</taxon>
        <taxon>Bacillales</taxon>
        <taxon>Paenibacillaceae</taxon>
        <taxon>Paenibacillus</taxon>
    </lineage>
</organism>
<gene>
    <name evidence="1" type="ORF">ACFQ3J_06745</name>
</gene>
<evidence type="ECO:0000313" key="1">
    <source>
        <dbReference type="EMBL" id="MFD1127867.1"/>
    </source>
</evidence>
<reference evidence="2" key="1">
    <citation type="journal article" date="2019" name="Int. J. Syst. Evol. Microbiol.">
        <title>The Global Catalogue of Microorganisms (GCM) 10K type strain sequencing project: providing services to taxonomists for standard genome sequencing and annotation.</title>
        <authorList>
            <consortium name="The Broad Institute Genomics Platform"/>
            <consortium name="The Broad Institute Genome Sequencing Center for Infectious Disease"/>
            <person name="Wu L."/>
            <person name="Ma J."/>
        </authorList>
    </citation>
    <scope>NUCLEOTIDE SEQUENCE [LARGE SCALE GENOMIC DNA]</scope>
    <source>
        <strain evidence="2">CCUG 53519</strain>
    </source>
</reference>